<feature type="transmembrane region" description="Helical" evidence="5">
    <location>
        <begin position="167"/>
        <end position="186"/>
    </location>
</feature>
<dbReference type="RefSeq" id="WP_344122142.1">
    <property type="nucleotide sequence ID" value="NZ_BAAAOA010000020.1"/>
</dbReference>
<evidence type="ECO:0000256" key="5">
    <source>
        <dbReference type="SAM" id="Phobius"/>
    </source>
</evidence>
<dbReference type="Pfam" id="PF07690">
    <property type="entry name" value="MFS_1"/>
    <property type="match status" value="1"/>
</dbReference>
<name>A0ABN2KNJ2_9MICC</name>
<feature type="domain" description="Major facilitator superfamily (MFS) profile" evidence="6">
    <location>
        <begin position="10"/>
        <end position="402"/>
    </location>
</feature>
<evidence type="ECO:0000259" key="6">
    <source>
        <dbReference type="PROSITE" id="PS50850"/>
    </source>
</evidence>
<feature type="transmembrane region" description="Helical" evidence="5">
    <location>
        <begin position="313"/>
        <end position="334"/>
    </location>
</feature>
<evidence type="ECO:0000256" key="1">
    <source>
        <dbReference type="ARBA" id="ARBA00004651"/>
    </source>
</evidence>
<keyword evidence="2 5" id="KW-0812">Transmembrane</keyword>
<gene>
    <name evidence="7" type="ORF">GCM10009767_20200</name>
</gene>
<evidence type="ECO:0000256" key="4">
    <source>
        <dbReference type="ARBA" id="ARBA00023136"/>
    </source>
</evidence>
<dbReference type="PROSITE" id="PS50850">
    <property type="entry name" value="MFS"/>
    <property type="match status" value="1"/>
</dbReference>
<dbReference type="Proteomes" id="UP001501204">
    <property type="component" value="Unassembled WGS sequence"/>
</dbReference>
<evidence type="ECO:0000313" key="8">
    <source>
        <dbReference type="Proteomes" id="UP001501204"/>
    </source>
</evidence>
<proteinExistence type="predicted"/>
<feature type="transmembrane region" description="Helical" evidence="5">
    <location>
        <begin position="257"/>
        <end position="281"/>
    </location>
</feature>
<dbReference type="SUPFAM" id="SSF103473">
    <property type="entry name" value="MFS general substrate transporter"/>
    <property type="match status" value="1"/>
</dbReference>
<keyword evidence="8" id="KW-1185">Reference proteome</keyword>
<feature type="transmembrane region" description="Helical" evidence="5">
    <location>
        <begin position="137"/>
        <end position="161"/>
    </location>
</feature>
<dbReference type="InterPro" id="IPR011701">
    <property type="entry name" value="MFS"/>
</dbReference>
<evidence type="ECO:0000256" key="2">
    <source>
        <dbReference type="ARBA" id="ARBA00022692"/>
    </source>
</evidence>
<dbReference type="Gene3D" id="1.20.1250.20">
    <property type="entry name" value="MFS general substrate transporter like domains"/>
    <property type="match status" value="2"/>
</dbReference>
<feature type="transmembrane region" description="Helical" evidence="5">
    <location>
        <begin position="12"/>
        <end position="31"/>
    </location>
</feature>
<evidence type="ECO:0000256" key="3">
    <source>
        <dbReference type="ARBA" id="ARBA00022989"/>
    </source>
</evidence>
<feature type="transmembrane region" description="Helical" evidence="5">
    <location>
        <begin position="288"/>
        <end position="307"/>
    </location>
</feature>
<feature type="transmembrane region" description="Helical" evidence="5">
    <location>
        <begin position="378"/>
        <end position="399"/>
    </location>
</feature>
<comment type="caution">
    <text evidence="7">The sequence shown here is derived from an EMBL/GenBank/DDBJ whole genome shotgun (WGS) entry which is preliminary data.</text>
</comment>
<keyword evidence="4 5" id="KW-0472">Membrane</keyword>
<sequence length="412" mass="41507">MSTRTAAPRALPWVVVGIVLVALSLRGPIIAPTPVITQLQSDLGLSAATAGLLTGLPVLLFALVTPLASKLIGRCGPEAAVLVCLTGVLAGTVIRSAGPAPVVLAGTVVIGAAIAVGNIVVPVIIRRDVSWRRIPVVTAAYTAALNVGSMITALGTAPLAAVVGWRWALTAWGVLTLAALVFWLVVARRRAGTSPASAASRAEPPTITGTTGAVRSTGQVRRIGWWLTLAFCGQAISYYSVTAWLPTLLADTRGLSLAASGAGASLFQVAAIAGALGVPLLAARTPSWAPVAVIGALWITLPVGLLIAPEGYLVWSAVGGVAQGGGFTTIFSIVARIVRSDAEAAGTSARIQGSGYLAATVGPPLVGALNSGTGGWTVPLLVVLGATVVFLIGALLAVAETRRRPPAAPVRG</sequence>
<protein>
    <submittedName>
        <fullName evidence="7">CynX/NimT family MFS transporter</fullName>
    </submittedName>
</protein>
<accession>A0ABN2KNJ2</accession>
<feature type="transmembrane region" description="Helical" evidence="5">
    <location>
        <begin position="355"/>
        <end position="372"/>
    </location>
</feature>
<evidence type="ECO:0000313" key="7">
    <source>
        <dbReference type="EMBL" id="GAA1761113.1"/>
    </source>
</evidence>
<comment type="subcellular location">
    <subcellularLocation>
        <location evidence="1">Cell membrane</location>
        <topology evidence="1">Multi-pass membrane protein</topology>
    </subcellularLocation>
</comment>
<dbReference type="PANTHER" id="PTHR23523:SF2">
    <property type="entry name" value="2-NITROIMIDAZOLE TRANSPORTER"/>
    <property type="match status" value="1"/>
</dbReference>
<reference evidence="7 8" key="1">
    <citation type="journal article" date="2019" name="Int. J. Syst. Evol. Microbiol.">
        <title>The Global Catalogue of Microorganisms (GCM) 10K type strain sequencing project: providing services to taxonomists for standard genome sequencing and annotation.</title>
        <authorList>
            <consortium name="The Broad Institute Genomics Platform"/>
            <consortium name="The Broad Institute Genome Sequencing Center for Infectious Disease"/>
            <person name="Wu L."/>
            <person name="Ma J."/>
        </authorList>
    </citation>
    <scope>NUCLEOTIDE SEQUENCE [LARGE SCALE GENOMIC DNA]</scope>
    <source>
        <strain evidence="7 8">JCM 14735</strain>
    </source>
</reference>
<feature type="transmembrane region" description="Helical" evidence="5">
    <location>
        <begin position="103"/>
        <end position="125"/>
    </location>
</feature>
<organism evidence="7 8">
    <name type="scientific">Kocuria aegyptia</name>
    <dbReference type="NCBI Taxonomy" id="330943"/>
    <lineage>
        <taxon>Bacteria</taxon>
        <taxon>Bacillati</taxon>
        <taxon>Actinomycetota</taxon>
        <taxon>Actinomycetes</taxon>
        <taxon>Micrococcales</taxon>
        <taxon>Micrococcaceae</taxon>
        <taxon>Kocuria</taxon>
    </lineage>
</organism>
<dbReference type="PANTHER" id="PTHR23523">
    <property type="match status" value="1"/>
</dbReference>
<dbReference type="InterPro" id="IPR052524">
    <property type="entry name" value="MFS_Cyanate_Porter"/>
</dbReference>
<dbReference type="InterPro" id="IPR036259">
    <property type="entry name" value="MFS_trans_sf"/>
</dbReference>
<dbReference type="EMBL" id="BAAAOA010000020">
    <property type="protein sequence ID" value="GAA1761113.1"/>
    <property type="molecule type" value="Genomic_DNA"/>
</dbReference>
<dbReference type="InterPro" id="IPR020846">
    <property type="entry name" value="MFS_dom"/>
</dbReference>
<feature type="transmembrane region" description="Helical" evidence="5">
    <location>
        <begin position="43"/>
        <end position="67"/>
    </location>
</feature>
<feature type="transmembrane region" description="Helical" evidence="5">
    <location>
        <begin position="79"/>
        <end position="97"/>
    </location>
</feature>
<keyword evidence="3 5" id="KW-1133">Transmembrane helix</keyword>
<feature type="transmembrane region" description="Helical" evidence="5">
    <location>
        <begin position="223"/>
        <end position="245"/>
    </location>
</feature>